<proteinExistence type="inferred from homology"/>
<dbReference type="InterPro" id="IPR003488">
    <property type="entry name" value="DprA"/>
</dbReference>
<name>A0A9D1CM74_9FIRM</name>
<dbReference type="GO" id="GO:0009294">
    <property type="term" value="P:DNA-mediated transformation"/>
    <property type="evidence" value="ECO:0007669"/>
    <property type="project" value="InterPro"/>
</dbReference>
<feature type="compositionally biased region" description="Basic and acidic residues" evidence="2">
    <location>
        <begin position="292"/>
        <end position="311"/>
    </location>
</feature>
<dbReference type="Gene3D" id="1.10.10.10">
    <property type="entry name" value="Winged helix-like DNA-binding domain superfamily/Winged helix DNA-binding domain"/>
    <property type="match status" value="1"/>
</dbReference>
<reference evidence="5" key="1">
    <citation type="submission" date="2020-10" db="EMBL/GenBank/DDBJ databases">
        <authorList>
            <person name="Gilroy R."/>
        </authorList>
    </citation>
    <scope>NUCLEOTIDE SEQUENCE</scope>
    <source>
        <strain evidence="5">13361</strain>
    </source>
</reference>
<comment type="similarity">
    <text evidence="1">Belongs to the DprA/Smf family.</text>
</comment>
<accession>A0A9D1CM74</accession>
<dbReference type="PANTHER" id="PTHR43022:SF1">
    <property type="entry name" value="PROTEIN SMF"/>
    <property type="match status" value="1"/>
</dbReference>
<dbReference type="PANTHER" id="PTHR43022">
    <property type="entry name" value="PROTEIN SMF"/>
    <property type="match status" value="1"/>
</dbReference>
<dbReference type="InterPro" id="IPR041614">
    <property type="entry name" value="DprA_WH"/>
</dbReference>
<evidence type="ECO:0000313" key="6">
    <source>
        <dbReference type="Proteomes" id="UP000886796"/>
    </source>
</evidence>
<evidence type="ECO:0000259" key="4">
    <source>
        <dbReference type="Pfam" id="PF17782"/>
    </source>
</evidence>
<evidence type="ECO:0000313" key="5">
    <source>
        <dbReference type="EMBL" id="HIQ67743.1"/>
    </source>
</evidence>
<sequence>MLLYWIWFAMLSGLSGFQKARLLERFSTPEELYHGGWERLPRGLEPEVQEALEKKDLTEARRILQSCQEKGIGILCYGDRAYPEKLKNIPQPPMVLYYRGKLLRWEERPLIGVVGTRKASSYGLQATRRISAQICACGGLVVTGGAAGIDTAAIHGALDGEGKPVVVLGCGVDVVYPASNRELFRLVAQAGCLMSEYPPGTPAYRWNFPERNRIISGLSDGTLVAEAPEHSGALITAANAIEQGRDVFVIPGNIDVASSAGSNALLRDGALAVFSGYDVVREYEGRYPGKIQKREPPALAKGLEKPEEKVAQKPLPPEFSRSVENAGEKKGIDNPAKSPYSGVNKPTPQLSDPEKTIVALLSSQPVGIDQVIAASDLPSARVLSLLTMLQIKGVVQSHPGGLVSLKNC</sequence>
<dbReference type="InterPro" id="IPR036388">
    <property type="entry name" value="WH-like_DNA-bd_sf"/>
</dbReference>
<feature type="domain" description="Smf/DprA SLOG" evidence="3">
    <location>
        <begin position="74"/>
        <end position="283"/>
    </location>
</feature>
<comment type="caution">
    <text evidence="5">The sequence shown here is derived from an EMBL/GenBank/DDBJ whole genome shotgun (WGS) entry which is preliminary data.</text>
</comment>
<dbReference type="Proteomes" id="UP000886796">
    <property type="component" value="Unassembled WGS sequence"/>
</dbReference>
<dbReference type="Pfam" id="PF02481">
    <property type="entry name" value="DNA_processg_A"/>
    <property type="match status" value="1"/>
</dbReference>
<protein>
    <submittedName>
        <fullName evidence="5">DNA-protecting protein DprA</fullName>
    </submittedName>
</protein>
<dbReference type="NCBIfam" id="TIGR00732">
    <property type="entry name" value="dprA"/>
    <property type="match status" value="1"/>
</dbReference>
<dbReference type="Gene3D" id="3.40.50.450">
    <property type="match status" value="1"/>
</dbReference>
<gene>
    <name evidence="5" type="primary">dprA</name>
    <name evidence="5" type="ORF">IAB74_04435</name>
</gene>
<dbReference type="Pfam" id="PF17782">
    <property type="entry name" value="WHD_DprA"/>
    <property type="match status" value="1"/>
</dbReference>
<reference evidence="5" key="2">
    <citation type="journal article" date="2021" name="PeerJ">
        <title>Extensive microbial diversity within the chicken gut microbiome revealed by metagenomics and culture.</title>
        <authorList>
            <person name="Gilroy R."/>
            <person name="Ravi A."/>
            <person name="Getino M."/>
            <person name="Pursley I."/>
            <person name="Horton D.L."/>
            <person name="Alikhan N.F."/>
            <person name="Baker D."/>
            <person name="Gharbi K."/>
            <person name="Hall N."/>
            <person name="Watson M."/>
            <person name="Adriaenssens E.M."/>
            <person name="Foster-Nyarko E."/>
            <person name="Jarju S."/>
            <person name="Secka A."/>
            <person name="Antonio M."/>
            <person name="Oren A."/>
            <person name="Chaudhuri R.R."/>
            <person name="La Ragione R."/>
            <person name="Hildebrand F."/>
            <person name="Pallen M.J."/>
        </authorList>
    </citation>
    <scope>NUCLEOTIDE SEQUENCE</scope>
    <source>
        <strain evidence="5">13361</strain>
    </source>
</reference>
<dbReference type="EMBL" id="DVFK01000064">
    <property type="protein sequence ID" value="HIQ67743.1"/>
    <property type="molecule type" value="Genomic_DNA"/>
</dbReference>
<feature type="region of interest" description="Disordered" evidence="2">
    <location>
        <begin position="292"/>
        <end position="350"/>
    </location>
</feature>
<dbReference type="SUPFAM" id="SSF102405">
    <property type="entry name" value="MCP/YpsA-like"/>
    <property type="match status" value="1"/>
</dbReference>
<evidence type="ECO:0000256" key="2">
    <source>
        <dbReference type="SAM" id="MobiDB-lite"/>
    </source>
</evidence>
<dbReference type="InterPro" id="IPR057666">
    <property type="entry name" value="DrpA_SLOG"/>
</dbReference>
<dbReference type="AlphaFoldDB" id="A0A9D1CM74"/>
<evidence type="ECO:0000259" key="3">
    <source>
        <dbReference type="Pfam" id="PF02481"/>
    </source>
</evidence>
<feature type="domain" description="DprA winged helix" evidence="4">
    <location>
        <begin position="345"/>
        <end position="401"/>
    </location>
</feature>
<organism evidence="5 6">
    <name type="scientific">Candidatus Faecousia excrementigallinarum</name>
    <dbReference type="NCBI Taxonomy" id="2840806"/>
    <lineage>
        <taxon>Bacteria</taxon>
        <taxon>Bacillati</taxon>
        <taxon>Bacillota</taxon>
        <taxon>Clostridia</taxon>
        <taxon>Eubacteriales</taxon>
        <taxon>Oscillospiraceae</taxon>
        <taxon>Faecousia</taxon>
    </lineage>
</organism>
<evidence type="ECO:0000256" key="1">
    <source>
        <dbReference type="ARBA" id="ARBA00006525"/>
    </source>
</evidence>